<dbReference type="Gene3D" id="1.10.30.10">
    <property type="entry name" value="High mobility group box domain"/>
    <property type="match status" value="1"/>
</dbReference>
<dbReference type="GO" id="GO:0030182">
    <property type="term" value="P:neuron differentiation"/>
    <property type="evidence" value="ECO:0007669"/>
    <property type="project" value="TreeGrafter"/>
</dbReference>
<dbReference type="SMART" id="SM00398">
    <property type="entry name" value="HMG"/>
    <property type="match status" value="1"/>
</dbReference>
<feature type="DNA-binding region" description="HMG box" evidence="6">
    <location>
        <begin position="104"/>
        <end position="172"/>
    </location>
</feature>
<dbReference type="AlphaFoldDB" id="A0A0M5IHV3"/>
<evidence type="ECO:0000256" key="6">
    <source>
        <dbReference type="PROSITE-ProRule" id="PRU00267"/>
    </source>
</evidence>
<dbReference type="CDD" id="cd01388">
    <property type="entry name" value="HMG-box_SoxB"/>
    <property type="match status" value="1"/>
</dbReference>
<feature type="compositionally biased region" description="Gly residues" evidence="7">
    <location>
        <begin position="66"/>
        <end position="85"/>
    </location>
</feature>
<gene>
    <name evidence="9" type="primary">SOX2</name>
</gene>
<feature type="region of interest" description="Disordered" evidence="7">
    <location>
        <begin position="1"/>
        <end position="106"/>
    </location>
</feature>
<evidence type="ECO:0000256" key="3">
    <source>
        <dbReference type="ARBA" id="ARBA00023125"/>
    </source>
</evidence>
<feature type="region of interest" description="Disordered" evidence="7">
    <location>
        <begin position="286"/>
        <end position="323"/>
    </location>
</feature>
<dbReference type="Pfam" id="PF12336">
    <property type="entry name" value="SOXp"/>
    <property type="match status" value="1"/>
</dbReference>
<dbReference type="GO" id="GO:0000122">
    <property type="term" value="P:negative regulation of transcription by RNA polymerase II"/>
    <property type="evidence" value="ECO:0007669"/>
    <property type="project" value="TreeGrafter"/>
</dbReference>
<reference evidence="9" key="1">
    <citation type="journal article" date="2016" name="Gene">
        <title>Expression of stem cell pluripotency factors during regeneration in the earthworm Eisenia foetida.</title>
        <authorList>
            <person name="Zheng P."/>
            <person name="Shao Q."/>
            <person name="Diao X."/>
            <person name="Li Z."/>
            <person name="Han Q."/>
        </authorList>
    </citation>
    <scope>NUCLEOTIDE SEQUENCE</scope>
    <source>
        <tissue evidence="9">Clitellum</tissue>
    </source>
</reference>
<dbReference type="GO" id="GO:0007420">
    <property type="term" value="P:brain development"/>
    <property type="evidence" value="ECO:0007669"/>
    <property type="project" value="TreeGrafter"/>
</dbReference>
<keyword evidence="5 6" id="KW-0539">Nucleus</keyword>
<dbReference type="GO" id="GO:0001228">
    <property type="term" value="F:DNA-binding transcription activator activity, RNA polymerase II-specific"/>
    <property type="evidence" value="ECO:0007669"/>
    <property type="project" value="TreeGrafter"/>
</dbReference>
<feature type="compositionally biased region" description="Low complexity" evidence="7">
    <location>
        <begin position="305"/>
        <end position="315"/>
    </location>
</feature>
<feature type="domain" description="HMG box" evidence="8">
    <location>
        <begin position="104"/>
        <end position="172"/>
    </location>
</feature>
<dbReference type="PANTHER" id="PTHR10270:SF324">
    <property type="entry name" value="SOX DOMAIN-CONTAINING PROTEIN DICHAETE-RELATED"/>
    <property type="match status" value="1"/>
</dbReference>
<dbReference type="GO" id="GO:0005634">
    <property type="term" value="C:nucleus"/>
    <property type="evidence" value="ECO:0007669"/>
    <property type="project" value="UniProtKB-SubCell"/>
</dbReference>
<protein>
    <submittedName>
        <fullName evidence="9">Sex determining region Y-box 2</fullName>
    </submittedName>
</protein>
<dbReference type="GO" id="GO:0000978">
    <property type="term" value="F:RNA polymerase II cis-regulatory region sequence-specific DNA binding"/>
    <property type="evidence" value="ECO:0007669"/>
    <property type="project" value="TreeGrafter"/>
</dbReference>
<dbReference type="InterPro" id="IPR009071">
    <property type="entry name" value="HMG_box_dom"/>
</dbReference>
<evidence type="ECO:0000256" key="2">
    <source>
        <dbReference type="ARBA" id="ARBA00023015"/>
    </source>
</evidence>
<name>A0A0M5IHV3_EISFE</name>
<sequence length="380" mass="40452">MGMMTQLKGAPMPPPHSAASAPSQPPGVGGCKNSTMPARQSASNPQQQILPPHSSHLHSGTVNTGIGSGGSGGTQGGHGGSGGGPYSSATGNGNTKQKPVDDRVKRPMNAFMVWSRGQRRKMAQENPKMHNSEISKRLGAQWKLLSESEKRPFIDEAKRLRAIHLKEHPDYKYRPRRKTKTLMKKDKYTLSGMPLAAGAMQHGRDMYAMNGYMSNGYVMTGHPHDQQMAAAYHQQQASVMGGLTGQYGYSMGGHGQVGAGGGSFINANTGGNYMYPMSAAAYHHGMTHHHHSQVAATIKEEHHSPAGSQSTGSSSDRGRSGACPGDLRDMISMYLPGGDANGALAAAHQARLMHGQYSLVQHQLTDHSSGISNTVPLSHM</sequence>
<evidence type="ECO:0000256" key="7">
    <source>
        <dbReference type="SAM" id="MobiDB-lite"/>
    </source>
</evidence>
<dbReference type="InterPro" id="IPR050140">
    <property type="entry name" value="SRY-related_HMG-box_TF-like"/>
</dbReference>
<evidence type="ECO:0000259" key="8">
    <source>
        <dbReference type="PROSITE" id="PS50118"/>
    </source>
</evidence>
<keyword evidence="4" id="KW-0804">Transcription</keyword>
<dbReference type="Pfam" id="PF00505">
    <property type="entry name" value="HMG_box"/>
    <property type="match status" value="1"/>
</dbReference>
<accession>A0A0M5IHV3</accession>
<evidence type="ECO:0000313" key="9">
    <source>
        <dbReference type="EMBL" id="ALC04236.1"/>
    </source>
</evidence>
<dbReference type="PROSITE" id="PS50118">
    <property type="entry name" value="HMG_BOX_2"/>
    <property type="match status" value="1"/>
</dbReference>
<dbReference type="PANTHER" id="PTHR10270">
    <property type="entry name" value="SOX TRANSCRIPTION FACTOR"/>
    <property type="match status" value="1"/>
</dbReference>
<feature type="compositionally biased region" description="Polar residues" evidence="7">
    <location>
        <begin position="32"/>
        <end position="49"/>
    </location>
</feature>
<dbReference type="SUPFAM" id="SSF47095">
    <property type="entry name" value="HMG-box"/>
    <property type="match status" value="1"/>
</dbReference>
<proteinExistence type="evidence at transcript level"/>
<organism evidence="9">
    <name type="scientific">Eisenia fetida</name>
    <name type="common">Red wiggler worm</name>
    <dbReference type="NCBI Taxonomy" id="6396"/>
    <lineage>
        <taxon>Eukaryota</taxon>
        <taxon>Metazoa</taxon>
        <taxon>Spiralia</taxon>
        <taxon>Lophotrochozoa</taxon>
        <taxon>Annelida</taxon>
        <taxon>Clitellata</taxon>
        <taxon>Oligochaeta</taxon>
        <taxon>Crassiclitellata</taxon>
        <taxon>Lumbricina</taxon>
        <taxon>Lumbricidae</taxon>
        <taxon>Lumbricinae</taxon>
        <taxon>Eisenia</taxon>
    </lineage>
</organism>
<dbReference type="EMBL" id="KP637161">
    <property type="protein sequence ID" value="ALC04236.1"/>
    <property type="molecule type" value="mRNA"/>
</dbReference>
<evidence type="ECO:0000256" key="4">
    <source>
        <dbReference type="ARBA" id="ARBA00023163"/>
    </source>
</evidence>
<keyword evidence="3 6" id="KW-0238">DNA-binding</keyword>
<dbReference type="FunFam" id="1.10.30.10:FF:000002">
    <property type="entry name" value="transcription factor Sox-2"/>
    <property type="match status" value="1"/>
</dbReference>
<dbReference type="InterPro" id="IPR036910">
    <property type="entry name" value="HMG_box_dom_sf"/>
</dbReference>
<dbReference type="InterPro" id="IPR022097">
    <property type="entry name" value="SOX_fam"/>
</dbReference>
<keyword evidence="2" id="KW-0805">Transcription regulation</keyword>
<evidence type="ECO:0000256" key="5">
    <source>
        <dbReference type="ARBA" id="ARBA00023242"/>
    </source>
</evidence>
<evidence type="ECO:0000256" key="1">
    <source>
        <dbReference type="ARBA" id="ARBA00004123"/>
    </source>
</evidence>
<comment type="subcellular location">
    <subcellularLocation>
        <location evidence="1">Nucleus</location>
    </subcellularLocation>
</comment>